<accession>A0A8J4DYT0</accession>
<dbReference type="PANTHER" id="PTHR37489:SF1">
    <property type="entry name" value="DUF3500 DOMAIN-CONTAINING PROTEIN"/>
    <property type="match status" value="1"/>
</dbReference>
<comment type="caution">
    <text evidence="1">The sequence shown here is derived from an EMBL/GenBank/DDBJ whole genome shotgun (WGS) entry which is preliminary data.</text>
</comment>
<protein>
    <recommendedName>
        <fullName evidence="3">DUF3500 domain-containing protein</fullName>
    </recommendedName>
</protein>
<dbReference type="PANTHER" id="PTHR37489">
    <property type="entry name" value="DUF3500 DOMAIN-CONTAINING PROTEIN"/>
    <property type="match status" value="1"/>
</dbReference>
<gene>
    <name evidence="1" type="ORF">Vau01_024870</name>
</gene>
<evidence type="ECO:0008006" key="3">
    <source>
        <dbReference type="Google" id="ProtNLM"/>
    </source>
</evidence>
<dbReference type="EMBL" id="BOPG01000012">
    <property type="protein sequence ID" value="GIJ54971.1"/>
    <property type="molecule type" value="Genomic_DNA"/>
</dbReference>
<reference evidence="1" key="1">
    <citation type="submission" date="2021-01" db="EMBL/GenBank/DDBJ databases">
        <title>Whole genome shotgun sequence of Virgisporangium aurantiacum NBRC 16421.</title>
        <authorList>
            <person name="Komaki H."/>
            <person name="Tamura T."/>
        </authorList>
    </citation>
    <scope>NUCLEOTIDE SEQUENCE</scope>
    <source>
        <strain evidence="1">NBRC 16421</strain>
    </source>
</reference>
<dbReference type="Pfam" id="PF12006">
    <property type="entry name" value="DUF3500"/>
    <property type="match status" value="1"/>
</dbReference>
<dbReference type="RefSeq" id="WP_239151515.1">
    <property type="nucleotide sequence ID" value="NZ_BOPG01000012.1"/>
</dbReference>
<keyword evidence="2" id="KW-1185">Reference proteome</keyword>
<evidence type="ECO:0000313" key="1">
    <source>
        <dbReference type="EMBL" id="GIJ54971.1"/>
    </source>
</evidence>
<dbReference type="InterPro" id="IPR021889">
    <property type="entry name" value="DUF3500"/>
</dbReference>
<dbReference type="Proteomes" id="UP000612585">
    <property type="component" value="Unassembled WGS sequence"/>
</dbReference>
<evidence type="ECO:0000313" key="2">
    <source>
        <dbReference type="Proteomes" id="UP000612585"/>
    </source>
</evidence>
<sequence>MATARAMRAAASALLAGIPAEAREKVHLSFDDGQRRWIEYTPIPRPGATLCELGSDGRKSMHRLLAAALSPAAYAQAMAVMALEEVLDRAENWRNGRRSDNYSVVVFGSPSEGDLWGWRFEGHHLSVSMTLEGNRVAPTPVFLGAHPARMGHAGAVVLRPLAPEEDVARALLAEMGPKQRSAAIVADEPPLDIRSGSRADLDDGLEPAGVAARALNPKARELLWRLLHVYLGRLPADLAGAETARIDLGRLHFAWEGSTDPGGRHYYRVQSGELLIEYDNQDDGGNHAHTVLRRPGCDFGDHILREHRAAAHS</sequence>
<organism evidence="1 2">
    <name type="scientific">Virgisporangium aurantiacum</name>
    <dbReference type="NCBI Taxonomy" id="175570"/>
    <lineage>
        <taxon>Bacteria</taxon>
        <taxon>Bacillati</taxon>
        <taxon>Actinomycetota</taxon>
        <taxon>Actinomycetes</taxon>
        <taxon>Micromonosporales</taxon>
        <taxon>Micromonosporaceae</taxon>
        <taxon>Virgisporangium</taxon>
    </lineage>
</organism>
<name>A0A8J4DYT0_9ACTN</name>
<proteinExistence type="predicted"/>
<dbReference type="AlphaFoldDB" id="A0A8J4DYT0"/>